<comment type="similarity">
    <text evidence="1 5">Belongs to the DNA glycosylase MPG family.</text>
</comment>
<dbReference type="InterPro" id="IPR011034">
    <property type="entry name" value="Formyl_transferase-like_C_sf"/>
</dbReference>
<dbReference type="STRING" id="1073574.GOARA_056_01390"/>
<dbReference type="AlphaFoldDB" id="G7H3G6"/>
<dbReference type="Gene3D" id="3.10.300.10">
    <property type="entry name" value="Methylpurine-DNA glycosylase (MPG)"/>
    <property type="match status" value="1"/>
</dbReference>
<comment type="caution">
    <text evidence="6">The sequence shown here is derived from an EMBL/GenBank/DDBJ whole genome shotgun (WGS) entry which is preliminary data.</text>
</comment>
<keyword evidence="2 5" id="KW-0227">DNA damage</keyword>
<evidence type="ECO:0000256" key="2">
    <source>
        <dbReference type="ARBA" id="ARBA00022763"/>
    </source>
</evidence>
<dbReference type="GO" id="GO:0006284">
    <property type="term" value="P:base-excision repair"/>
    <property type="evidence" value="ECO:0007669"/>
    <property type="project" value="InterPro"/>
</dbReference>
<keyword evidence="7" id="KW-1185">Reference proteome</keyword>
<dbReference type="PANTHER" id="PTHR10429:SF0">
    <property type="entry name" value="DNA-3-METHYLADENINE GLYCOSYLASE"/>
    <property type="match status" value="1"/>
</dbReference>
<keyword evidence="3 5" id="KW-0378">Hydrolase</keyword>
<evidence type="ECO:0000313" key="7">
    <source>
        <dbReference type="Proteomes" id="UP000035088"/>
    </source>
</evidence>
<dbReference type="GO" id="GO:0003677">
    <property type="term" value="F:DNA binding"/>
    <property type="evidence" value="ECO:0007669"/>
    <property type="project" value="InterPro"/>
</dbReference>
<dbReference type="NCBIfam" id="TIGR00567">
    <property type="entry name" value="3mg"/>
    <property type="match status" value="1"/>
</dbReference>
<proteinExistence type="inferred from homology"/>
<sequence>MRANPTVTVRARELLGAHLVGHGVTVAITEVEAYDGVNDPASHAFTRTPRSEIMYGPPWRLYVYRIHGHHCANVVTGPTEQASAVLIRAGRVVDGFGEARSRRPNAADDDALARGPGNLTRALGITIDDLGTDLLDPAPVALHRPGDDPVDPERIRSGPRVGVRLAADEPWRFWVDGEPSVSAYRRHPKAAAPTVP</sequence>
<evidence type="ECO:0000313" key="6">
    <source>
        <dbReference type="EMBL" id="GAB10391.1"/>
    </source>
</evidence>
<evidence type="ECO:0000256" key="1">
    <source>
        <dbReference type="ARBA" id="ARBA00009232"/>
    </source>
</evidence>
<organism evidence="6 7">
    <name type="scientific">Gordonia araii NBRC 100433</name>
    <dbReference type="NCBI Taxonomy" id="1073574"/>
    <lineage>
        <taxon>Bacteria</taxon>
        <taxon>Bacillati</taxon>
        <taxon>Actinomycetota</taxon>
        <taxon>Actinomycetes</taxon>
        <taxon>Mycobacteriales</taxon>
        <taxon>Gordoniaceae</taxon>
        <taxon>Gordonia</taxon>
    </lineage>
</organism>
<keyword evidence="4 5" id="KW-0234">DNA repair</keyword>
<gene>
    <name evidence="6" type="ORF">GOARA_056_01390</name>
</gene>
<dbReference type="EMBL" id="BAEE01000056">
    <property type="protein sequence ID" value="GAB10391.1"/>
    <property type="molecule type" value="Genomic_DNA"/>
</dbReference>
<dbReference type="Pfam" id="PF02245">
    <property type="entry name" value="Pur_DNA_glyco"/>
    <property type="match status" value="1"/>
</dbReference>
<dbReference type="SUPFAM" id="SSF50486">
    <property type="entry name" value="FMT C-terminal domain-like"/>
    <property type="match status" value="1"/>
</dbReference>
<dbReference type="GO" id="GO:0003905">
    <property type="term" value="F:alkylbase DNA N-glycosylase activity"/>
    <property type="evidence" value="ECO:0007669"/>
    <property type="project" value="InterPro"/>
</dbReference>
<dbReference type="CDD" id="cd00540">
    <property type="entry name" value="AAG"/>
    <property type="match status" value="1"/>
</dbReference>
<evidence type="ECO:0000256" key="3">
    <source>
        <dbReference type="ARBA" id="ARBA00022801"/>
    </source>
</evidence>
<dbReference type="RefSeq" id="WP_007322466.1">
    <property type="nucleotide sequence ID" value="NZ_BAEE01000056.1"/>
</dbReference>
<dbReference type="Proteomes" id="UP000035088">
    <property type="component" value="Unassembled WGS sequence"/>
</dbReference>
<dbReference type="PANTHER" id="PTHR10429">
    <property type="entry name" value="DNA-3-METHYLADENINE GLYCOSYLASE"/>
    <property type="match status" value="1"/>
</dbReference>
<dbReference type="InterPro" id="IPR003180">
    <property type="entry name" value="MPG"/>
</dbReference>
<evidence type="ECO:0000256" key="4">
    <source>
        <dbReference type="ARBA" id="ARBA00023204"/>
    </source>
</evidence>
<accession>G7H3G6</accession>
<name>G7H3G6_9ACTN</name>
<dbReference type="HAMAP" id="MF_00527">
    <property type="entry name" value="3MGH"/>
    <property type="match status" value="1"/>
</dbReference>
<dbReference type="EC" id="3.2.2.-" evidence="5"/>
<dbReference type="InterPro" id="IPR036995">
    <property type="entry name" value="MPG_sf"/>
</dbReference>
<dbReference type="NCBIfam" id="NF002003">
    <property type="entry name" value="PRK00802.1-3"/>
    <property type="match status" value="1"/>
</dbReference>
<evidence type="ECO:0000256" key="5">
    <source>
        <dbReference type="HAMAP-Rule" id="MF_00527"/>
    </source>
</evidence>
<protein>
    <recommendedName>
        <fullName evidence="5">Putative 3-methyladenine DNA glycosylase</fullName>
        <ecNumber evidence="5">3.2.2.-</ecNumber>
    </recommendedName>
</protein>
<reference evidence="6 7" key="1">
    <citation type="submission" date="2011-11" db="EMBL/GenBank/DDBJ databases">
        <title>Whole genome shotgun sequence of Gordonia araii NBRC 100433.</title>
        <authorList>
            <person name="Yoshida Y."/>
            <person name="Hosoyama A."/>
            <person name="Tsuchikane K."/>
            <person name="Katsumata H."/>
            <person name="Yamazaki S."/>
            <person name="Fujita N."/>
        </authorList>
    </citation>
    <scope>NUCLEOTIDE SEQUENCE [LARGE SCALE GENOMIC DNA]</scope>
    <source>
        <strain evidence="6 7">NBRC 100433</strain>
    </source>
</reference>